<dbReference type="InterPro" id="IPR000990">
    <property type="entry name" value="Innexin"/>
</dbReference>
<accession>A0ABD2PVG2</accession>
<keyword evidence="12" id="KW-1185">Reference proteome</keyword>
<comment type="function">
    <text evidence="9">Structural component of the gap junctions.</text>
</comment>
<evidence type="ECO:0000256" key="8">
    <source>
        <dbReference type="ARBA" id="ARBA00023303"/>
    </source>
</evidence>
<keyword evidence="8 9" id="KW-0407">Ion channel</keyword>
<feature type="transmembrane region" description="Helical" evidence="9">
    <location>
        <begin position="6"/>
        <end position="30"/>
    </location>
</feature>
<dbReference type="PROSITE" id="PS51013">
    <property type="entry name" value="PANNEXIN"/>
    <property type="match status" value="1"/>
</dbReference>
<comment type="similarity">
    <text evidence="9">Belongs to the pannexin family.</text>
</comment>
<evidence type="ECO:0000256" key="5">
    <source>
        <dbReference type="ARBA" id="ARBA00022989"/>
    </source>
</evidence>
<proteinExistence type="inferred from homology"/>
<dbReference type="EMBL" id="JBJKFK010002229">
    <property type="protein sequence ID" value="KAL3311446.1"/>
    <property type="molecule type" value="Genomic_DNA"/>
</dbReference>
<keyword evidence="2 9" id="KW-0813">Transport</keyword>
<dbReference type="GO" id="GO:0005886">
    <property type="term" value="C:plasma membrane"/>
    <property type="evidence" value="ECO:0007669"/>
    <property type="project" value="UniProtKB-SubCell"/>
</dbReference>
<name>A0ABD2PVG2_9PLAT</name>
<dbReference type="GO" id="GO:0005921">
    <property type="term" value="C:gap junction"/>
    <property type="evidence" value="ECO:0007669"/>
    <property type="project" value="UniProtKB-UniRule"/>
</dbReference>
<evidence type="ECO:0000256" key="2">
    <source>
        <dbReference type="ARBA" id="ARBA00022448"/>
    </source>
</evidence>
<evidence type="ECO:0000313" key="12">
    <source>
        <dbReference type="Proteomes" id="UP001626550"/>
    </source>
</evidence>
<dbReference type="PANTHER" id="PTHR11893:SF36">
    <property type="entry name" value="INNEXIN-5"/>
    <property type="match status" value="1"/>
</dbReference>
<keyword evidence="6 9" id="KW-0406">Ion transport</keyword>
<reference evidence="11 12" key="1">
    <citation type="submission" date="2024-11" db="EMBL/GenBank/DDBJ databases">
        <title>Adaptive evolution of stress response genes in parasites aligns with host niche diversity.</title>
        <authorList>
            <person name="Hahn C."/>
            <person name="Resl P."/>
        </authorList>
    </citation>
    <scope>NUCLEOTIDE SEQUENCE [LARGE SCALE GENOMIC DNA]</scope>
    <source>
        <strain evidence="11">EGGRZ-B1_66</strain>
        <tissue evidence="11">Body</tissue>
    </source>
</reference>
<evidence type="ECO:0000256" key="9">
    <source>
        <dbReference type="RuleBase" id="RU010713"/>
    </source>
</evidence>
<comment type="caution">
    <text evidence="9">Lacks conserved residue(s) required for the propagation of feature annotation.</text>
</comment>
<dbReference type="GO" id="GO:0034220">
    <property type="term" value="P:monoatomic ion transmembrane transport"/>
    <property type="evidence" value="ECO:0007669"/>
    <property type="project" value="UniProtKB-KW"/>
</dbReference>
<evidence type="ECO:0000256" key="1">
    <source>
        <dbReference type="ARBA" id="ARBA00004651"/>
    </source>
</evidence>
<evidence type="ECO:0000256" key="3">
    <source>
        <dbReference type="ARBA" id="ARBA00022475"/>
    </source>
</evidence>
<keyword evidence="3" id="KW-1003">Cell membrane</keyword>
<keyword evidence="4 9" id="KW-0812">Transmembrane</keyword>
<evidence type="ECO:0000256" key="4">
    <source>
        <dbReference type="ARBA" id="ARBA00022692"/>
    </source>
</evidence>
<evidence type="ECO:0000256" key="7">
    <source>
        <dbReference type="ARBA" id="ARBA00023136"/>
    </source>
</evidence>
<sequence length="155" mass="18193">MFLEKIFIFLWFWHLTVGIITLVSFFHWFARMGFPKRRINFVRKYLKIMCVMRETDKATTRKFVENYLRPDGVFILRLISINVGDFIAGDLACELWHIYRHKRLQNMEDIKLMEGEYLQSSLRGPLTKPQVVSSPTGMVAGGHNTNNFSNDDSIV</sequence>
<evidence type="ECO:0000313" key="11">
    <source>
        <dbReference type="EMBL" id="KAL3311446.1"/>
    </source>
</evidence>
<comment type="caution">
    <text evidence="11">The sequence shown here is derived from an EMBL/GenBank/DDBJ whole genome shotgun (WGS) entry which is preliminary data.</text>
</comment>
<dbReference type="Proteomes" id="UP001626550">
    <property type="component" value="Unassembled WGS sequence"/>
</dbReference>
<gene>
    <name evidence="11" type="primary">INX2_7</name>
    <name evidence="9" type="synonym">inx</name>
    <name evidence="11" type="ORF">Ciccas_009975</name>
</gene>
<organism evidence="11 12">
    <name type="scientific">Cichlidogyrus casuarinus</name>
    <dbReference type="NCBI Taxonomy" id="1844966"/>
    <lineage>
        <taxon>Eukaryota</taxon>
        <taxon>Metazoa</taxon>
        <taxon>Spiralia</taxon>
        <taxon>Lophotrochozoa</taxon>
        <taxon>Platyhelminthes</taxon>
        <taxon>Monogenea</taxon>
        <taxon>Monopisthocotylea</taxon>
        <taxon>Dactylogyridea</taxon>
        <taxon>Ancyrocephalidae</taxon>
        <taxon>Cichlidogyrus</taxon>
    </lineage>
</organism>
<keyword evidence="7 9" id="KW-0472">Membrane</keyword>
<comment type="subcellular location">
    <subcellularLocation>
        <location evidence="1 9">Cell membrane</location>
        <topology evidence="1 9">Multi-pass membrane protein</topology>
    </subcellularLocation>
</comment>
<feature type="region of interest" description="Disordered" evidence="10">
    <location>
        <begin position="136"/>
        <end position="155"/>
    </location>
</feature>
<evidence type="ECO:0000256" key="10">
    <source>
        <dbReference type="SAM" id="MobiDB-lite"/>
    </source>
</evidence>
<feature type="compositionally biased region" description="Polar residues" evidence="10">
    <location>
        <begin position="143"/>
        <end position="155"/>
    </location>
</feature>
<protein>
    <recommendedName>
        <fullName evidence="9">Innexin</fullName>
    </recommendedName>
</protein>
<keyword evidence="5 9" id="KW-1133">Transmembrane helix</keyword>
<dbReference type="AlphaFoldDB" id="A0ABD2PVG2"/>
<dbReference type="Pfam" id="PF00876">
    <property type="entry name" value="Innexin"/>
    <property type="match status" value="1"/>
</dbReference>
<dbReference type="PANTHER" id="PTHR11893">
    <property type="entry name" value="INNEXIN"/>
    <property type="match status" value="1"/>
</dbReference>
<evidence type="ECO:0000256" key="6">
    <source>
        <dbReference type="ARBA" id="ARBA00023065"/>
    </source>
</evidence>